<dbReference type="InterPro" id="IPR036388">
    <property type="entry name" value="WH-like_DNA-bd_sf"/>
</dbReference>
<keyword evidence="5" id="KW-0732">Signal</keyword>
<keyword evidence="3" id="KW-0238">DNA-binding</keyword>
<dbReference type="InterPro" id="IPR036390">
    <property type="entry name" value="WH_DNA-bd_sf"/>
</dbReference>
<reference evidence="8" key="1">
    <citation type="submission" date="2018-09" db="EMBL/GenBank/DDBJ databases">
        <authorList>
            <person name="Zhu H."/>
        </authorList>
    </citation>
    <scope>NUCLEOTIDE SEQUENCE [LARGE SCALE GENOMIC DNA]</scope>
    <source>
        <strain evidence="8">K1R23-30</strain>
    </source>
</reference>
<dbReference type="EMBL" id="QYUO01000003">
    <property type="protein sequence ID" value="RJF92468.1"/>
    <property type="molecule type" value="Genomic_DNA"/>
</dbReference>
<keyword evidence="8" id="KW-1185">Reference proteome</keyword>
<protein>
    <submittedName>
        <fullName evidence="7">LysR family transcriptional regulator</fullName>
    </submittedName>
</protein>
<dbReference type="InterPro" id="IPR005119">
    <property type="entry name" value="LysR_subst-bd"/>
</dbReference>
<dbReference type="CDD" id="cd08427">
    <property type="entry name" value="PBP2_LTTR_like_2"/>
    <property type="match status" value="1"/>
</dbReference>
<proteinExistence type="inferred from homology"/>
<dbReference type="OrthoDB" id="9803735at2"/>
<evidence type="ECO:0000256" key="3">
    <source>
        <dbReference type="ARBA" id="ARBA00023125"/>
    </source>
</evidence>
<sequence>MIRYLRTFVIAAQTSSFSAAGMKLGLTQSAVSIQIRKLEEEFGTMLFERTGKSVSLSDAGQALLPDAIHMLDLYDRMKGASQGSSDSRPIDLGAISTVQAALLPKALRSFRSHFPNVHINIIPGMSTQLLTQIDAKELDIAVIIKPRLGIPPDLKWILLIEEHYVVVLPADWPQDLPLLAGTLPFIRYNRNSYGGHIVDRYLKQHHLWVQDGMELDEPSVILEMVSEGLGWSIIPGGLVPLITTKGIATLPLPGRPLSREIGVLVRVSTLKRRTTALLIDSLREEAKRRQGIGHAAQAAGNAP</sequence>
<dbReference type="Pfam" id="PF00126">
    <property type="entry name" value="HTH_1"/>
    <property type="match status" value="1"/>
</dbReference>
<dbReference type="SUPFAM" id="SSF46785">
    <property type="entry name" value="Winged helix' DNA-binding domain"/>
    <property type="match status" value="1"/>
</dbReference>
<dbReference type="Proteomes" id="UP000265955">
    <property type="component" value="Unassembled WGS sequence"/>
</dbReference>
<evidence type="ECO:0000256" key="1">
    <source>
        <dbReference type="ARBA" id="ARBA00009437"/>
    </source>
</evidence>
<gene>
    <name evidence="7" type="ORF">D3871_28075</name>
</gene>
<evidence type="ECO:0000256" key="4">
    <source>
        <dbReference type="ARBA" id="ARBA00023163"/>
    </source>
</evidence>
<dbReference type="GO" id="GO:0003700">
    <property type="term" value="F:DNA-binding transcription factor activity"/>
    <property type="evidence" value="ECO:0007669"/>
    <property type="project" value="InterPro"/>
</dbReference>
<dbReference type="InterPro" id="IPR000847">
    <property type="entry name" value="LysR_HTH_N"/>
</dbReference>
<name>A0A3A3FJB0_9BURK</name>
<evidence type="ECO:0000256" key="5">
    <source>
        <dbReference type="SAM" id="SignalP"/>
    </source>
</evidence>
<organism evidence="7 8">
    <name type="scientific">Noviherbaspirillum saxi</name>
    <dbReference type="NCBI Taxonomy" id="2320863"/>
    <lineage>
        <taxon>Bacteria</taxon>
        <taxon>Pseudomonadati</taxon>
        <taxon>Pseudomonadota</taxon>
        <taxon>Betaproteobacteria</taxon>
        <taxon>Burkholderiales</taxon>
        <taxon>Oxalobacteraceae</taxon>
        <taxon>Noviherbaspirillum</taxon>
    </lineage>
</organism>
<comment type="caution">
    <text evidence="7">The sequence shown here is derived from an EMBL/GenBank/DDBJ whole genome shotgun (WGS) entry which is preliminary data.</text>
</comment>
<dbReference type="GO" id="GO:0000976">
    <property type="term" value="F:transcription cis-regulatory region binding"/>
    <property type="evidence" value="ECO:0007669"/>
    <property type="project" value="TreeGrafter"/>
</dbReference>
<evidence type="ECO:0000259" key="6">
    <source>
        <dbReference type="PROSITE" id="PS50931"/>
    </source>
</evidence>
<dbReference type="PROSITE" id="PS50931">
    <property type="entry name" value="HTH_LYSR"/>
    <property type="match status" value="1"/>
</dbReference>
<dbReference type="Pfam" id="PF03466">
    <property type="entry name" value="LysR_substrate"/>
    <property type="match status" value="1"/>
</dbReference>
<keyword evidence="4" id="KW-0804">Transcription</keyword>
<evidence type="ECO:0000313" key="7">
    <source>
        <dbReference type="EMBL" id="RJF92468.1"/>
    </source>
</evidence>
<comment type="similarity">
    <text evidence="1">Belongs to the LysR transcriptional regulatory family.</text>
</comment>
<dbReference type="RefSeq" id="WP_119772353.1">
    <property type="nucleotide sequence ID" value="NZ_QYUO01000003.1"/>
</dbReference>
<feature type="domain" description="HTH lysR-type" evidence="6">
    <location>
        <begin position="1"/>
        <end position="57"/>
    </location>
</feature>
<evidence type="ECO:0000256" key="2">
    <source>
        <dbReference type="ARBA" id="ARBA00023015"/>
    </source>
</evidence>
<dbReference type="AlphaFoldDB" id="A0A3A3FJB0"/>
<evidence type="ECO:0000313" key="8">
    <source>
        <dbReference type="Proteomes" id="UP000265955"/>
    </source>
</evidence>
<keyword evidence="2" id="KW-0805">Transcription regulation</keyword>
<dbReference type="PANTHER" id="PTHR30126">
    <property type="entry name" value="HTH-TYPE TRANSCRIPTIONAL REGULATOR"/>
    <property type="match status" value="1"/>
</dbReference>
<dbReference type="Gene3D" id="3.40.190.10">
    <property type="entry name" value="Periplasmic binding protein-like II"/>
    <property type="match status" value="2"/>
</dbReference>
<dbReference type="FunFam" id="1.10.10.10:FF:000001">
    <property type="entry name" value="LysR family transcriptional regulator"/>
    <property type="match status" value="1"/>
</dbReference>
<dbReference type="SUPFAM" id="SSF53850">
    <property type="entry name" value="Periplasmic binding protein-like II"/>
    <property type="match status" value="1"/>
</dbReference>
<dbReference type="PANTHER" id="PTHR30126:SF94">
    <property type="entry name" value="LYSR FAMILY TRANSCRIPTIONAL REGULATOR"/>
    <property type="match status" value="1"/>
</dbReference>
<feature type="chain" id="PRO_5017378132" evidence="5">
    <location>
        <begin position="20"/>
        <end position="303"/>
    </location>
</feature>
<dbReference type="Gene3D" id="1.10.10.10">
    <property type="entry name" value="Winged helix-like DNA-binding domain superfamily/Winged helix DNA-binding domain"/>
    <property type="match status" value="1"/>
</dbReference>
<accession>A0A3A3FJB0</accession>
<feature type="signal peptide" evidence="5">
    <location>
        <begin position="1"/>
        <end position="19"/>
    </location>
</feature>
<dbReference type="PRINTS" id="PR00039">
    <property type="entry name" value="HTHLYSR"/>
</dbReference>